<organism evidence="1 2">
    <name type="scientific">Compostimonas suwonensis</name>
    <dbReference type="NCBI Taxonomy" id="1048394"/>
    <lineage>
        <taxon>Bacteria</taxon>
        <taxon>Bacillati</taxon>
        <taxon>Actinomycetota</taxon>
        <taxon>Actinomycetes</taxon>
        <taxon>Micrococcales</taxon>
        <taxon>Microbacteriaceae</taxon>
        <taxon>Compostimonas</taxon>
    </lineage>
</organism>
<dbReference type="OrthoDB" id="5116616at2"/>
<reference evidence="1 2" key="1">
    <citation type="submission" date="2017-11" db="EMBL/GenBank/DDBJ databases">
        <title>Genomic Encyclopedia of Archaeal and Bacterial Type Strains, Phase II (KMG-II): From Individual Species to Whole Genera.</title>
        <authorList>
            <person name="Goeker M."/>
        </authorList>
    </citation>
    <scope>NUCLEOTIDE SEQUENCE [LARGE SCALE GENOMIC DNA]</scope>
    <source>
        <strain evidence="1 2">DSM 25625</strain>
    </source>
</reference>
<protein>
    <submittedName>
        <fullName evidence="1">Uncharacterized protein DUF2795</fullName>
    </submittedName>
</protein>
<dbReference type="Proteomes" id="UP000230161">
    <property type="component" value="Unassembled WGS sequence"/>
</dbReference>
<comment type="caution">
    <text evidence="1">The sequence shown here is derived from an EMBL/GenBank/DDBJ whole genome shotgun (WGS) entry which is preliminary data.</text>
</comment>
<dbReference type="AlphaFoldDB" id="A0A2M9BCG5"/>
<evidence type="ECO:0000313" key="1">
    <source>
        <dbReference type="EMBL" id="PJJ55594.1"/>
    </source>
</evidence>
<name>A0A2M9BCG5_9MICO</name>
<dbReference type="EMBL" id="PGFB01000005">
    <property type="protein sequence ID" value="PJJ55594.1"/>
    <property type="molecule type" value="Genomic_DNA"/>
</dbReference>
<dbReference type="RefSeq" id="WP_157802999.1">
    <property type="nucleotide sequence ID" value="NZ_PGFB01000005.1"/>
</dbReference>
<evidence type="ECO:0000313" key="2">
    <source>
        <dbReference type="Proteomes" id="UP000230161"/>
    </source>
</evidence>
<accession>A0A2M9BCG5</accession>
<dbReference type="InterPro" id="IPR021527">
    <property type="entry name" value="DUF2795"/>
</dbReference>
<sequence length="73" mass="8101">MTTTTEERAGTRAGTRWDVRGHLADLDYPATRDDILRIACRSDADDETIARIRSLPAASFNGTYEVCRSLAAR</sequence>
<gene>
    <name evidence="1" type="ORF">CLV54_2941</name>
</gene>
<proteinExistence type="predicted"/>
<dbReference type="Pfam" id="PF11387">
    <property type="entry name" value="DUF2795"/>
    <property type="match status" value="1"/>
</dbReference>
<keyword evidence="2" id="KW-1185">Reference proteome</keyword>